<dbReference type="EMBL" id="BLXT01005500">
    <property type="protein sequence ID" value="GFO23060.1"/>
    <property type="molecule type" value="Genomic_DNA"/>
</dbReference>
<gene>
    <name evidence="1" type="ORF">PoB_004956500</name>
</gene>
<organism evidence="1 2">
    <name type="scientific">Plakobranchus ocellatus</name>
    <dbReference type="NCBI Taxonomy" id="259542"/>
    <lineage>
        <taxon>Eukaryota</taxon>
        <taxon>Metazoa</taxon>
        <taxon>Spiralia</taxon>
        <taxon>Lophotrochozoa</taxon>
        <taxon>Mollusca</taxon>
        <taxon>Gastropoda</taxon>
        <taxon>Heterobranchia</taxon>
        <taxon>Euthyneura</taxon>
        <taxon>Panpulmonata</taxon>
        <taxon>Sacoglossa</taxon>
        <taxon>Placobranchoidea</taxon>
        <taxon>Plakobranchidae</taxon>
        <taxon>Plakobranchus</taxon>
    </lineage>
</organism>
<protein>
    <submittedName>
        <fullName evidence="1">Uncharacterized protein</fullName>
    </submittedName>
</protein>
<name>A0AAV4BUS1_9GAST</name>
<keyword evidence="2" id="KW-1185">Reference proteome</keyword>
<accession>A0AAV4BUS1</accession>
<comment type="caution">
    <text evidence="1">The sequence shown here is derived from an EMBL/GenBank/DDBJ whole genome shotgun (WGS) entry which is preliminary data.</text>
</comment>
<evidence type="ECO:0000313" key="2">
    <source>
        <dbReference type="Proteomes" id="UP000735302"/>
    </source>
</evidence>
<sequence length="120" mass="12446">MIIIIIGGMARVCSNSAAEPGPASGDTGTRSSQTRRVCYPVASSGTLSHPLGTKCSSRGCPNLDGALIELGSPELDWALLELDSPKLDWPLLKLGSPELDWALLELGSPKLDGPTCAGQS</sequence>
<evidence type="ECO:0000313" key="1">
    <source>
        <dbReference type="EMBL" id="GFO23060.1"/>
    </source>
</evidence>
<dbReference type="Proteomes" id="UP000735302">
    <property type="component" value="Unassembled WGS sequence"/>
</dbReference>
<reference evidence="1 2" key="1">
    <citation type="journal article" date="2021" name="Elife">
        <title>Chloroplast acquisition without the gene transfer in kleptoplastic sea slugs, Plakobranchus ocellatus.</title>
        <authorList>
            <person name="Maeda T."/>
            <person name="Takahashi S."/>
            <person name="Yoshida T."/>
            <person name="Shimamura S."/>
            <person name="Takaki Y."/>
            <person name="Nagai Y."/>
            <person name="Toyoda A."/>
            <person name="Suzuki Y."/>
            <person name="Arimoto A."/>
            <person name="Ishii H."/>
            <person name="Satoh N."/>
            <person name="Nishiyama T."/>
            <person name="Hasebe M."/>
            <person name="Maruyama T."/>
            <person name="Minagawa J."/>
            <person name="Obokata J."/>
            <person name="Shigenobu S."/>
        </authorList>
    </citation>
    <scope>NUCLEOTIDE SEQUENCE [LARGE SCALE GENOMIC DNA]</scope>
</reference>
<dbReference type="AlphaFoldDB" id="A0AAV4BUS1"/>
<proteinExistence type="predicted"/>